<proteinExistence type="predicted"/>
<comment type="caution">
    <text evidence="1">The sequence shown here is derived from an EMBL/GenBank/DDBJ whole genome shotgun (WGS) entry which is preliminary data.</text>
</comment>
<reference evidence="1 2" key="1">
    <citation type="submission" date="2016-08" db="EMBL/GenBank/DDBJ databases">
        <title>Genome of Bacillus solimangrovi GH2-4.</title>
        <authorList>
            <person name="Lim S."/>
            <person name="Kim B.-C."/>
        </authorList>
    </citation>
    <scope>NUCLEOTIDE SEQUENCE [LARGE SCALE GENOMIC DNA]</scope>
    <source>
        <strain evidence="1 2">GH2-4</strain>
    </source>
</reference>
<dbReference type="STRING" id="1305675.BFG57_14010"/>
<evidence type="ECO:0000313" key="2">
    <source>
        <dbReference type="Proteomes" id="UP000095209"/>
    </source>
</evidence>
<organism evidence="1 2">
    <name type="scientific">Bacillus solimangrovi</name>
    <dbReference type="NCBI Taxonomy" id="1305675"/>
    <lineage>
        <taxon>Bacteria</taxon>
        <taxon>Bacillati</taxon>
        <taxon>Bacillota</taxon>
        <taxon>Bacilli</taxon>
        <taxon>Bacillales</taxon>
        <taxon>Bacillaceae</taxon>
        <taxon>Bacillus</taxon>
    </lineage>
</organism>
<dbReference type="RefSeq" id="WP_069716968.1">
    <property type="nucleotide sequence ID" value="NZ_MJEH01000019.1"/>
</dbReference>
<name>A0A1E5LFW8_9BACI</name>
<gene>
    <name evidence="1" type="ORF">BFG57_14010</name>
</gene>
<sequence length="237" mass="27680">MEETRTNAERFLTAFNIITKELESLIGLNKYIPFAKLVDMAKKRNGTVLHFVEDLKEYSALRNAIVHDRDFPERVIAEPHITVVEKMEQIAKELEAPQLLIPNFQKKVISFDINDRLQLLMDGIETYGFSQFPIMEDGACKGLITDRGITRWFVHHANELEMIPHVTLRDIMSFERNIKNYVFMSQSKNIYDVRELFYHHLERYQVRLEAVLITKNGNNEESLLGIVTPFDIVRLPV</sequence>
<protein>
    <recommendedName>
        <fullName evidence="3">CBS domain-containing protein</fullName>
    </recommendedName>
</protein>
<dbReference type="InterPro" id="IPR046342">
    <property type="entry name" value="CBS_dom_sf"/>
</dbReference>
<dbReference type="OrthoDB" id="49104at2"/>
<dbReference type="Proteomes" id="UP000095209">
    <property type="component" value="Unassembled WGS sequence"/>
</dbReference>
<evidence type="ECO:0008006" key="3">
    <source>
        <dbReference type="Google" id="ProtNLM"/>
    </source>
</evidence>
<dbReference type="EMBL" id="MJEH01000019">
    <property type="protein sequence ID" value="OEH92977.1"/>
    <property type="molecule type" value="Genomic_DNA"/>
</dbReference>
<keyword evidence="2" id="KW-1185">Reference proteome</keyword>
<evidence type="ECO:0000313" key="1">
    <source>
        <dbReference type="EMBL" id="OEH92977.1"/>
    </source>
</evidence>
<dbReference type="Gene3D" id="3.10.580.10">
    <property type="entry name" value="CBS-domain"/>
    <property type="match status" value="1"/>
</dbReference>
<accession>A0A1E5LFW8</accession>
<dbReference type="SUPFAM" id="SSF54631">
    <property type="entry name" value="CBS-domain pair"/>
    <property type="match status" value="1"/>
</dbReference>
<dbReference type="AlphaFoldDB" id="A0A1E5LFW8"/>